<proteinExistence type="predicted"/>
<accession>A0AAD7H2Z3</accession>
<name>A0AAD7H2Z3_MYCRO</name>
<evidence type="ECO:0000313" key="2">
    <source>
        <dbReference type="EMBL" id="KAJ7710650.1"/>
    </source>
</evidence>
<dbReference type="EMBL" id="JARKIE010000001">
    <property type="protein sequence ID" value="KAJ7710650.1"/>
    <property type="molecule type" value="Genomic_DNA"/>
</dbReference>
<evidence type="ECO:0000256" key="1">
    <source>
        <dbReference type="SAM" id="MobiDB-lite"/>
    </source>
</evidence>
<keyword evidence="3" id="KW-1185">Reference proteome</keyword>
<protein>
    <submittedName>
        <fullName evidence="2">Uncharacterized protein</fullName>
    </submittedName>
</protein>
<evidence type="ECO:0000313" key="3">
    <source>
        <dbReference type="Proteomes" id="UP001221757"/>
    </source>
</evidence>
<gene>
    <name evidence="2" type="ORF">B0H17DRAFT_1123769</name>
</gene>
<dbReference type="AlphaFoldDB" id="A0AAD7H2Z3"/>
<sequence>MCPRGLRPQASKRVGASSSTQHACGNRVPLKTVPSRSGMAEKPLSRGGKQGDTTQDEQLTWPGADNADEMGLQSVSDPEAEDVGVDADDVSSITRGANLLKVDAEEDSVVLLTPLSSVHFDIGGAPPTTGKGAVAYPEVGGDDSFVDAGSKVEIEDDWVDFVASPSPAPSKKMFASKGKGRRRCRCPAIRTLGVNGVPTAKFGPPHADTFWD</sequence>
<reference evidence="2" key="1">
    <citation type="submission" date="2023-03" db="EMBL/GenBank/DDBJ databases">
        <title>Massive genome expansion in bonnet fungi (Mycena s.s.) driven by repeated elements and novel gene families across ecological guilds.</title>
        <authorList>
            <consortium name="Lawrence Berkeley National Laboratory"/>
            <person name="Harder C.B."/>
            <person name="Miyauchi S."/>
            <person name="Viragh M."/>
            <person name="Kuo A."/>
            <person name="Thoen E."/>
            <person name="Andreopoulos B."/>
            <person name="Lu D."/>
            <person name="Skrede I."/>
            <person name="Drula E."/>
            <person name="Henrissat B."/>
            <person name="Morin E."/>
            <person name="Kohler A."/>
            <person name="Barry K."/>
            <person name="LaButti K."/>
            <person name="Morin E."/>
            <person name="Salamov A."/>
            <person name="Lipzen A."/>
            <person name="Mereny Z."/>
            <person name="Hegedus B."/>
            <person name="Baldrian P."/>
            <person name="Stursova M."/>
            <person name="Weitz H."/>
            <person name="Taylor A."/>
            <person name="Grigoriev I.V."/>
            <person name="Nagy L.G."/>
            <person name="Martin F."/>
            <person name="Kauserud H."/>
        </authorList>
    </citation>
    <scope>NUCLEOTIDE SEQUENCE</scope>
    <source>
        <strain evidence="2">CBHHK067</strain>
    </source>
</reference>
<organism evidence="2 3">
    <name type="scientific">Mycena rosella</name>
    <name type="common">Pink bonnet</name>
    <name type="synonym">Agaricus rosellus</name>
    <dbReference type="NCBI Taxonomy" id="1033263"/>
    <lineage>
        <taxon>Eukaryota</taxon>
        <taxon>Fungi</taxon>
        <taxon>Dikarya</taxon>
        <taxon>Basidiomycota</taxon>
        <taxon>Agaricomycotina</taxon>
        <taxon>Agaricomycetes</taxon>
        <taxon>Agaricomycetidae</taxon>
        <taxon>Agaricales</taxon>
        <taxon>Marasmiineae</taxon>
        <taxon>Mycenaceae</taxon>
        <taxon>Mycena</taxon>
    </lineage>
</organism>
<comment type="caution">
    <text evidence="2">The sequence shown here is derived from an EMBL/GenBank/DDBJ whole genome shotgun (WGS) entry which is preliminary data.</text>
</comment>
<feature type="region of interest" description="Disordered" evidence="1">
    <location>
        <begin position="1"/>
        <end position="68"/>
    </location>
</feature>
<dbReference type="Proteomes" id="UP001221757">
    <property type="component" value="Unassembled WGS sequence"/>
</dbReference>